<feature type="transmembrane region" description="Helical" evidence="6">
    <location>
        <begin position="20"/>
        <end position="49"/>
    </location>
</feature>
<dbReference type="CDD" id="cd16914">
    <property type="entry name" value="EcfT"/>
    <property type="match status" value="1"/>
</dbReference>
<dbReference type="RefSeq" id="WP_073590848.1">
    <property type="nucleotide sequence ID" value="NZ_FRFD01000014.1"/>
</dbReference>
<dbReference type="PANTHER" id="PTHR34857">
    <property type="entry name" value="SLL0384 PROTEIN"/>
    <property type="match status" value="1"/>
</dbReference>
<accession>A0A1M7YM11</accession>
<feature type="transmembrane region" description="Helical" evidence="6">
    <location>
        <begin position="94"/>
        <end position="115"/>
    </location>
</feature>
<reference evidence="7 8" key="1">
    <citation type="submission" date="2016-12" db="EMBL/GenBank/DDBJ databases">
        <authorList>
            <person name="Song W.-J."/>
            <person name="Kurnit D.M."/>
        </authorList>
    </citation>
    <scope>NUCLEOTIDE SEQUENCE [LARGE SCALE GENOMIC DNA]</scope>
    <source>
        <strain evidence="7 8">DSM 12503</strain>
    </source>
</reference>
<feature type="transmembrane region" description="Helical" evidence="6">
    <location>
        <begin position="56"/>
        <end position="74"/>
    </location>
</feature>
<keyword evidence="2" id="KW-1003">Cell membrane</keyword>
<dbReference type="InterPro" id="IPR051611">
    <property type="entry name" value="ECF_transporter_component"/>
</dbReference>
<proteinExistence type="predicted"/>
<dbReference type="EMBL" id="FRFD01000014">
    <property type="protein sequence ID" value="SHO53655.1"/>
    <property type="molecule type" value="Genomic_DNA"/>
</dbReference>
<evidence type="ECO:0000256" key="1">
    <source>
        <dbReference type="ARBA" id="ARBA00004141"/>
    </source>
</evidence>
<dbReference type="Proteomes" id="UP000184612">
    <property type="component" value="Unassembled WGS sequence"/>
</dbReference>
<keyword evidence="8" id="KW-1185">Reference proteome</keyword>
<keyword evidence="3 6" id="KW-0812">Transmembrane</keyword>
<dbReference type="AlphaFoldDB" id="A0A1M7YM11"/>
<keyword evidence="4 6" id="KW-1133">Transmembrane helix</keyword>
<dbReference type="GO" id="GO:0005886">
    <property type="term" value="C:plasma membrane"/>
    <property type="evidence" value="ECO:0007669"/>
    <property type="project" value="UniProtKB-ARBA"/>
</dbReference>
<feature type="transmembrane region" description="Helical" evidence="6">
    <location>
        <begin position="209"/>
        <end position="225"/>
    </location>
</feature>
<dbReference type="InterPro" id="IPR003339">
    <property type="entry name" value="ABC/ECF_trnsptr_transmembrane"/>
</dbReference>
<evidence type="ECO:0000313" key="7">
    <source>
        <dbReference type="EMBL" id="SHO53655.1"/>
    </source>
</evidence>
<evidence type="ECO:0000256" key="6">
    <source>
        <dbReference type="SAM" id="Phobius"/>
    </source>
</evidence>
<dbReference type="OrthoDB" id="3730291at2"/>
<name>A0A1M7YM11_9FIRM</name>
<dbReference type="Pfam" id="PF02361">
    <property type="entry name" value="CbiQ"/>
    <property type="match status" value="1"/>
</dbReference>
<comment type="subcellular location">
    <subcellularLocation>
        <location evidence="1">Membrane</location>
        <topology evidence="1">Multi-pass membrane protein</topology>
    </subcellularLocation>
</comment>
<evidence type="ECO:0000256" key="5">
    <source>
        <dbReference type="ARBA" id="ARBA00023136"/>
    </source>
</evidence>
<evidence type="ECO:0000256" key="2">
    <source>
        <dbReference type="ARBA" id="ARBA00022475"/>
    </source>
</evidence>
<evidence type="ECO:0000256" key="4">
    <source>
        <dbReference type="ARBA" id="ARBA00022989"/>
    </source>
</evidence>
<sequence>MKEKESVIKVLDPRTCLMLLIFANLITFFQSSIWIEVGWICFLGCIMLFMGQYRMAVKWIFTYGFILLLQYFLLPAAPKAITTAFTLLVNYSRRMFPCLMAGAFMIKVISLRQFILAMRKMRIPQNLIIPISVTIRYFPAIKEEVHYIRDAIKLRNIRSADKLEAIIVPLMISATATAEELSAAAVTRGIENPIRKTSVTEIKFRLPDYLYGFIGLLFTAGAFVIK</sequence>
<protein>
    <submittedName>
        <fullName evidence="7">Energy-coupling factor transport system permease protein</fullName>
    </submittedName>
</protein>
<dbReference type="STRING" id="1121345.SAMN02745217_04216"/>
<dbReference type="PANTHER" id="PTHR34857:SF2">
    <property type="entry name" value="SLL0384 PROTEIN"/>
    <property type="match status" value="1"/>
</dbReference>
<evidence type="ECO:0000313" key="8">
    <source>
        <dbReference type="Proteomes" id="UP000184612"/>
    </source>
</evidence>
<gene>
    <name evidence="7" type="ORF">SAMN02745217_04216</name>
</gene>
<organism evidence="7 8">
    <name type="scientific">Anaerocolumna xylanovorans DSM 12503</name>
    <dbReference type="NCBI Taxonomy" id="1121345"/>
    <lineage>
        <taxon>Bacteria</taxon>
        <taxon>Bacillati</taxon>
        <taxon>Bacillota</taxon>
        <taxon>Clostridia</taxon>
        <taxon>Lachnospirales</taxon>
        <taxon>Lachnospiraceae</taxon>
        <taxon>Anaerocolumna</taxon>
    </lineage>
</organism>
<keyword evidence="5 6" id="KW-0472">Membrane</keyword>
<evidence type="ECO:0000256" key="3">
    <source>
        <dbReference type="ARBA" id="ARBA00022692"/>
    </source>
</evidence>